<feature type="transmembrane region" description="Helical" evidence="8">
    <location>
        <begin position="99"/>
        <end position="121"/>
    </location>
</feature>
<dbReference type="PANTHER" id="PTHR36838">
    <property type="entry name" value="AUXIN EFFLUX CARRIER FAMILY PROTEIN"/>
    <property type="match status" value="1"/>
</dbReference>
<feature type="transmembrane region" description="Helical" evidence="8">
    <location>
        <begin position="257"/>
        <end position="275"/>
    </location>
</feature>
<comment type="similarity">
    <text evidence="2">Belongs to the auxin efflux carrier (TC 2.A.69) family.</text>
</comment>
<evidence type="ECO:0000256" key="7">
    <source>
        <dbReference type="ARBA" id="ARBA00023136"/>
    </source>
</evidence>
<gene>
    <name evidence="9" type="ORF">EDC19_2040</name>
</gene>
<dbReference type="GO" id="GO:0055085">
    <property type="term" value="P:transmembrane transport"/>
    <property type="evidence" value="ECO:0007669"/>
    <property type="project" value="InterPro"/>
</dbReference>
<evidence type="ECO:0000256" key="3">
    <source>
        <dbReference type="ARBA" id="ARBA00022448"/>
    </source>
</evidence>
<evidence type="ECO:0000256" key="4">
    <source>
        <dbReference type="ARBA" id="ARBA00022475"/>
    </source>
</evidence>
<keyword evidence="3" id="KW-0813">Transport</keyword>
<dbReference type="InterPro" id="IPR038770">
    <property type="entry name" value="Na+/solute_symporter_sf"/>
</dbReference>
<evidence type="ECO:0008006" key="11">
    <source>
        <dbReference type="Google" id="ProtNLM"/>
    </source>
</evidence>
<evidence type="ECO:0000313" key="10">
    <source>
        <dbReference type="Proteomes" id="UP000294545"/>
    </source>
</evidence>
<dbReference type="PANTHER" id="PTHR36838:SF1">
    <property type="entry name" value="SLR1864 PROTEIN"/>
    <property type="match status" value="1"/>
</dbReference>
<keyword evidence="10" id="KW-1185">Reference proteome</keyword>
<name>A0A4R1MNK4_9FIRM</name>
<feature type="transmembrane region" description="Helical" evidence="8">
    <location>
        <begin position="66"/>
        <end position="87"/>
    </location>
</feature>
<proteinExistence type="inferred from homology"/>
<feature type="transmembrane region" description="Helical" evidence="8">
    <location>
        <begin position="193"/>
        <end position="214"/>
    </location>
</feature>
<feature type="transmembrane region" description="Helical" evidence="8">
    <location>
        <begin position="287"/>
        <end position="306"/>
    </location>
</feature>
<dbReference type="Gene3D" id="1.20.1530.20">
    <property type="match status" value="2"/>
</dbReference>
<dbReference type="GO" id="GO:0005886">
    <property type="term" value="C:plasma membrane"/>
    <property type="evidence" value="ECO:0007669"/>
    <property type="project" value="UniProtKB-SubCell"/>
</dbReference>
<organism evidence="9 10">
    <name type="scientific">Natranaerovirga hydrolytica</name>
    <dbReference type="NCBI Taxonomy" id="680378"/>
    <lineage>
        <taxon>Bacteria</taxon>
        <taxon>Bacillati</taxon>
        <taxon>Bacillota</taxon>
        <taxon>Clostridia</taxon>
        <taxon>Lachnospirales</taxon>
        <taxon>Natranaerovirgaceae</taxon>
        <taxon>Natranaerovirga</taxon>
    </lineage>
</organism>
<dbReference type="EMBL" id="SMGQ01000013">
    <property type="protein sequence ID" value="TCK92884.1"/>
    <property type="molecule type" value="Genomic_DNA"/>
</dbReference>
<dbReference type="Pfam" id="PF03547">
    <property type="entry name" value="Mem_trans"/>
    <property type="match status" value="1"/>
</dbReference>
<dbReference type="AlphaFoldDB" id="A0A4R1MNK4"/>
<protein>
    <recommendedName>
        <fullName evidence="11">AEC family transporter</fullName>
    </recommendedName>
</protein>
<comment type="caution">
    <text evidence="9">The sequence shown here is derived from an EMBL/GenBank/DDBJ whole genome shotgun (WGS) entry which is preliminary data.</text>
</comment>
<evidence type="ECO:0000256" key="5">
    <source>
        <dbReference type="ARBA" id="ARBA00022692"/>
    </source>
</evidence>
<accession>A0A4R1MNK4</accession>
<feature type="transmembrane region" description="Helical" evidence="8">
    <location>
        <begin position="6"/>
        <end position="24"/>
    </location>
</feature>
<feature type="transmembrane region" description="Helical" evidence="8">
    <location>
        <begin position="226"/>
        <end position="245"/>
    </location>
</feature>
<keyword evidence="5 8" id="KW-0812">Transmembrane</keyword>
<sequence length="307" mass="34334">MDFYLIVNQLVVLFLIIFLGYMLNKWNILDKYTSKRLSTFVVNITTPALIISGMTDPQTLQEDINLLQIIIIAFVCYVFLYILTLFVPKLLKVPKSDYGIYKFMVMFSNVGFMGFPVISAIYGRSAILYASLFNLPFNLLVYTLGIYFVSSDGDKKMDFNWRLFINAGVIAVIVGMILYLTKVQLPMFARDTIIMVGDLTTPLAMLIIGISLAGIPIRKVFANYRLYAFSLLKLVVFPLIIWLALRNIVVDDLMVGVAVVIVGMPVAANAVMLSNEFDGNEKVASEGVLLTTVLSIITIPLLVFLLA</sequence>
<keyword evidence="4" id="KW-1003">Cell membrane</keyword>
<evidence type="ECO:0000256" key="2">
    <source>
        <dbReference type="ARBA" id="ARBA00010145"/>
    </source>
</evidence>
<evidence type="ECO:0000313" key="9">
    <source>
        <dbReference type="EMBL" id="TCK92884.1"/>
    </source>
</evidence>
<dbReference type="InterPro" id="IPR004776">
    <property type="entry name" value="Mem_transp_PIN-like"/>
</dbReference>
<feature type="transmembrane region" description="Helical" evidence="8">
    <location>
        <begin position="127"/>
        <end position="149"/>
    </location>
</feature>
<feature type="transmembrane region" description="Helical" evidence="8">
    <location>
        <begin position="161"/>
        <end position="181"/>
    </location>
</feature>
<keyword evidence="7 8" id="KW-0472">Membrane</keyword>
<evidence type="ECO:0000256" key="1">
    <source>
        <dbReference type="ARBA" id="ARBA00004651"/>
    </source>
</evidence>
<keyword evidence="6 8" id="KW-1133">Transmembrane helix</keyword>
<dbReference type="RefSeq" id="WP_132282736.1">
    <property type="nucleotide sequence ID" value="NZ_SMGQ01000013.1"/>
</dbReference>
<reference evidence="9 10" key="1">
    <citation type="submission" date="2019-03" db="EMBL/GenBank/DDBJ databases">
        <title>Genomic Encyclopedia of Type Strains, Phase IV (KMG-IV): sequencing the most valuable type-strain genomes for metagenomic binning, comparative biology and taxonomic classification.</title>
        <authorList>
            <person name="Goeker M."/>
        </authorList>
    </citation>
    <scope>NUCLEOTIDE SEQUENCE [LARGE SCALE GENOMIC DNA]</scope>
    <source>
        <strain evidence="9 10">DSM 24176</strain>
    </source>
</reference>
<dbReference type="Proteomes" id="UP000294545">
    <property type="component" value="Unassembled WGS sequence"/>
</dbReference>
<comment type="subcellular location">
    <subcellularLocation>
        <location evidence="1">Cell membrane</location>
        <topology evidence="1">Multi-pass membrane protein</topology>
    </subcellularLocation>
</comment>
<evidence type="ECO:0000256" key="6">
    <source>
        <dbReference type="ARBA" id="ARBA00022989"/>
    </source>
</evidence>
<dbReference type="OrthoDB" id="9798064at2"/>
<evidence type="ECO:0000256" key="8">
    <source>
        <dbReference type="SAM" id="Phobius"/>
    </source>
</evidence>
<feature type="transmembrane region" description="Helical" evidence="8">
    <location>
        <begin position="36"/>
        <end position="54"/>
    </location>
</feature>